<keyword evidence="3" id="KW-1185">Reference proteome</keyword>
<evidence type="ECO:0000313" key="3">
    <source>
        <dbReference type="Proteomes" id="UP000516072"/>
    </source>
</evidence>
<organism evidence="2 3">
    <name type="scientific">Candidatus Nitrosacidococcus tergens</name>
    <dbReference type="NCBI Taxonomy" id="553981"/>
    <lineage>
        <taxon>Bacteria</taxon>
        <taxon>Pseudomonadati</taxon>
        <taxon>Pseudomonadota</taxon>
        <taxon>Gammaproteobacteria</taxon>
        <taxon>Chromatiales</taxon>
        <taxon>Chromatiaceae</taxon>
        <taxon>Candidatus Nitrosacidococcus</taxon>
    </lineage>
</organism>
<dbReference type="KEGG" id="ntg:NSCAC_0447"/>
<dbReference type="RefSeq" id="WP_197744797.1">
    <property type="nucleotide sequence ID" value="NZ_LR778175.1"/>
</dbReference>
<sequence length="121" mass="13607">MRRHTLAFVINMIVANLIFVPFGFADKHYSADELNEIMESGRIPLQDSDATMESENMIFSSCKSKVDTIIGEAKEKHLPSKIVMSSDRAYIAKVWTEDAAITYTCQAKAGKLMTSTSHYHE</sequence>
<accession>A0A7G1Q8A5</accession>
<keyword evidence="1" id="KW-0472">Membrane</keyword>
<protein>
    <submittedName>
        <fullName evidence="2">Uncharacterized protein</fullName>
    </submittedName>
</protein>
<feature type="transmembrane region" description="Helical" evidence="1">
    <location>
        <begin position="6"/>
        <end position="25"/>
    </location>
</feature>
<name>A0A7G1Q8A5_9GAMM</name>
<gene>
    <name evidence="2" type="ORF">NSCAC_0447</name>
</gene>
<proteinExistence type="predicted"/>
<evidence type="ECO:0000256" key="1">
    <source>
        <dbReference type="SAM" id="Phobius"/>
    </source>
</evidence>
<dbReference type="Proteomes" id="UP000516072">
    <property type="component" value="Chromosome"/>
</dbReference>
<dbReference type="EMBL" id="LR778175">
    <property type="protein sequence ID" value="CAB1274996.1"/>
    <property type="molecule type" value="Genomic_DNA"/>
</dbReference>
<reference evidence="2 3" key="1">
    <citation type="submission" date="2020-03" db="EMBL/GenBank/DDBJ databases">
        <authorList>
            <person name="Picone N."/>
        </authorList>
    </citation>
    <scope>NUCLEOTIDE SEQUENCE [LARGE SCALE GENOMIC DNA]</scope>
    <source>
        <strain evidence="2">NSCAC1</strain>
    </source>
</reference>
<keyword evidence="1" id="KW-1133">Transmembrane helix</keyword>
<evidence type="ECO:0000313" key="2">
    <source>
        <dbReference type="EMBL" id="CAB1274996.1"/>
    </source>
</evidence>
<keyword evidence="1" id="KW-0812">Transmembrane</keyword>
<dbReference type="AlphaFoldDB" id="A0A7G1Q8A5"/>